<dbReference type="OrthoDB" id="1911237at2759"/>
<name>A0A0D2KMB3_9CHLO</name>
<dbReference type="Gene3D" id="3.65.10.20">
    <property type="entry name" value="RNA 3'-terminal phosphate cyclase domain"/>
    <property type="match status" value="1"/>
</dbReference>
<dbReference type="STRING" id="145388.A0A0D2KMB3"/>
<dbReference type="GO" id="GO:0000479">
    <property type="term" value="P:endonucleolytic cleavage of tricistronic rRNA transcript (SSU-rRNA, 5.8S rRNA, LSU-rRNA)"/>
    <property type="evidence" value="ECO:0007669"/>
    <property type="project" value="TreeGrafter"/>
</dbReference>
<dbReference type="PANTHER" id="PTHR11096:SF1">
    <property type="entry name" value="RNA 3'-TERMINAL PHOSPHATE CYCLASE-LIKE PROTEIN"/>
    <property type="match status" value="1"/>
</dbReference>
<evidence type="ECO:0000259" key="1">
    <source>
        <dbReference type="Pfam" id="PF01137"/>
    </source>
</evidence>
<dbReference type="SUPFAM" id="SSF55205">
    <property type="entry name" value="EPT/RTPC-like"/>
    <property type="match status" value="1"/>
</dbReference>
<dbReference type="InterPro" id="IPR037136">
    <property type="entry name" value="RNA3'_phos_cyclase_dom_sf"/>
</dbReference>
<organism evidence="2 3">
    <name type="scientific">Monoraphidium neglectum</name>
    <dbReference type="NCBI Taxonomy" id="145388"/>
    <lineage>
        <taxon>Eukaryota</taxon>
        <taxon>Viridiplantae</taxon>
        <taxon>Chlorophyta</taxon>
        <taxon>core chlorophytes</taxon>
        <taxon>Chlorophyceae</taxon>
        <taxon>CS clade</taxon>
        <taxon>Sphaeropleales</taxon>
        <taxon>Selenastraceae</taxon>
        <taxon>Monoraphidium</taxon>
    </lineage>
</organism>
<feature type="non-terminal residue" evidence="2">
    <location>
        <position position="63"/>
    </location>
</feature>
<dbReference type="InterPro" id="IPR023797">
    <property type="entry name" value="RNA3'_phos_cyclase_dom"/>
</dbReference>
<protein>
    <recommendedName>
        <fullName evidence="1">RNA 3'-terminal phosphate cyclase domain-containing protein</fullName>
    </recommendedName>
</protein>
<dbReference type="GeneID" id="25728309"/>
<gene>
    <name evidence="2" type="ORF">MNEG_11082</name>
</gene>
<reference evidence="2 3" key="1">
    <citation type="journal article" date="2013" name="BMC Genomics">
        <title>Reconstruction of the lipid metabolism for the microalga Monoraphidium neglectum from its genome sequence reveals characteristics suitable for biofuel production.</title>
        <authorList>
            <person name="Bogen C."/>
            <person name="Al-Dilaimi A."/>
            <person name="Albersmeier A."/>
            <person name="Wichmann J."/>
            <person name="Grundmann M."/>
            <person name="Rupp O."/>
            <person name="Lauersen K.J."/>
            <person name="Blifernez-Klassen O."/>
            <person name="Kalinowski J."/>
            <person name="Goesmann A."/>
            <person name="Mussgnug J.H."/>
            <person name="Kruse O."/>
        </authorList>
    </citation>
    <scope>NUCLEOTIDE SEQUENCE [LARGE SCALE GENOMIC DNA]</scope>
    <source>
        <strain evidence="2 3">SAG 48.87</strain>
    </source>
</reference>
<proteinExistence type="predicted"/>
<dbReference type="Proteomes" id="UP000054498">
    <property type="component" value="Unassembled WGS sequence"/>
</dbReference>
<dbReference type="GO" id="GO:0005730">
    <property type="term" value="C:nucleolus"/>
    <property type="evidence" value="ECO:0007669"/>
    <property type="project" value="TreeGrafter"/>
</dbReference>
<evidence type="ECO:0000313" key="2">
    <source>
        <dbReference type="EMBL" id="KIY96878.1"/>
    </source>
</evidence>
<sequence>MLRFKGSQQFRQRLVFATLSGRPIRIDDIRTRDSSPGLRDYEASLLRLLEKCTNGCVVEINET</sequence>
<dbReference type="AlphaFoldDB" id="A0A0D2KMB3"/>
<dbReference type="Pfam" id="PF01137">
    <property type="entry name" value="RTC"/>
    <property type="match status" value="1"/>
</dbReference>
<dbReference type="InterPro" id="IPR000228">
    <property type="entry name" value="RNA3'_term_phos_cyc"/>
</dbReference>
<dbReference type="EMBL" id="KK102803">
    <property type="protein sequence ID" value="KIY96878.1"/>
    <property type="molecule type" value="Genomic_DNA"/>
</dbReference>
<dbReference type="KEGG" id="mng:MNEG_11082"/>
<dbReference type="GO" id="GO:0004521">
    <property type="term" value="F:RNA endonuclease activity"/>
    <property type="evidence" value="ECO:0007669"/>
    <property type="project" value="TreeGrafter"/>
</dbReference>
<dbReference type="RefSeq" id="XP_013895898.1">
    <property type="nucleotide sequence ID" value="XM_014040444.1"/>
</dbReference>
<evidence type="ECO:0000313" key="3">
    <source>
        <dbReference type="Proteomes" id="UP000054498"/>
    </source>
</evidence>
<accession>A0A0D2KMB3</accession>
<feature type="domain" description="RNA 3'-terminal phosphate cyclase" evidence="1">
    <location>
        <begin position="3"/>
        <end position="57"/>
    </location>
</feature>
<keyword evidence="3" id="KW-1185">Reference proteome</keyword>
<dbReference type="InterPro" id="IPR013792">
    <property type="entry name" value="RNA3'P_cycl/enolpyr_Trfase_a/b"/>
</dbReference>
<dbReference type="PANTHER" id="PTHR11096">
    <property type="entry name" value="RNA 3' TERMINAL PHOSPHATE CYCLASE"/>
    <property type="match status" value="1"/>
</dbReference>